<dbReference type="EMBL" id="KQ977827">
    <property type="protein sequence ID" value="KYM99437.1"/>
    <property type="molecule type" value="Genomic_DNA"/>
</dbReference>
<dbReference type="Pfam" id="PF13864">
    <property type="entry name" value="Enkurin"/>
    <property type="match status" value="1"/>
</dbReference>
<accession>A0A195CF63</accession>
<dbReference type="PANTHER" id="PTHR21490">
    <property type="entry name" value="ENKURIN-RELATED"/>
    <property type="match status" value="1"/>
</dbReference>
<evidence type="ECO:0000256" key="5">
    <source>
        <dbReference type="ARBA" id="ARBA00023273"/>
    </source>
</evidence>
<comment type="subcellular location">
    <subcellularLocation>
        <location evidence="1">Cell projection</location>
        <location evidence="1">Cilium</location>
    </subcellularLocation>
    <subcellularLocation>
        <location evidence="2">Cytoplasm</location>
        <location evidence="2">Cytoskeleton</location>
    </subcellularLocation>
</comment>
<organism evidence="7 8">
    <name type="scientific">Cyphomyrmex costatus</name>
    <dbReference type="NCBI Taxonomy" id="456900"/>
    <lineage>
        <taxon>Eukaryota</taxon>
        <taxon>Metazoa</taxon>
        <taxon>Ecdysozoa</taxon>
        <taxon>Arthropoda</taxon>
        <taxon>Hexapoda</taxon>
        <taxon>Insecta</taxon>
        <taxon>Pterygota</taxon>
        <taxon>Neoptera</taxon>
        <taxon>Endopterygota</taxon>
        <taxon>Hymenoptera</taxon>
        <taxon>Apocrita</taxon>
        <taxon>Aculeata</taxon>
        <taxon>Formicoidea</taxon>
        <taxon>Formicidae</taxon>
        <taxon>Myrmicinae</taxon>
        <taxon>Cyphomyrmex</taxon>
    </lineage>
</organism>
<dbReference type="AlphaFoldDB" id="A0A195CF63"/>
<evidence type="ECO:0000259" key="6">
    <source>
        <dbReference type="PROSITE" id="PS51665"/>
    </source>
</evidence>
<dbReference type="STRING" id="456900.A0A195CF63"/>
<name>A0A195CF63_9HYME</name>
<keyword evidence="8" id="KW-1185">Reference proteome</keyword>
<dbReference type="GO" id="GO:0001669">
    <property type="term" value="C:acrosomal vesicle"/>
    <property type="evidence" value="ECO:0007669"/>
    <property type="project" value="TreeGrafter"/>
</dbReference>
<feature type="domain" description="Enkurin" evidence="6">
    <location>
        <begin position="74"/>
        <end position="166"/>
    </location>
</feature>
<keyword evidence="5" id="KW-0966">Cell projection</keyword>
<dbReference type="PROSITE" id="PS51665">
    <property type="entry name" value="ENKURIN"/>
    <property type="match status" value="1"/>
</dbReference>
<keyword evidence="3" id="KW-0963">Cytoplasm</keyword>
<keyword evidence="4" id="KW-0206">Cytoskeleton</keyword>
<dbReference type="GO" id="GO:0005879">
    <property type="term" value="C:axonemal microtubule"/>
    <property type="evidence" value="ECO:0007669"/>
    <property type="project" value="TreeGrafter"/>
</dbReference>
<gene>
    <name evidence="7" type="ORF">ALC62_09784</name>
</gene>
<evidence type="ECO:0000313" key="7">
    <source>
        <dbReference type="EMBL" id="KYM99437.1"/>
    </source>
</evidence>
<protein>
    <submittedName>
        <fullName evidence="7">Enkurin</fullName>
    </submittedName>
</protein>
<dbReference type="InterPro" id="IPR052102">
    <property type="entry name" value="Enkurin_domain-protein"/>
</dbReference>
<evidence type="ECO:0000256" key="2">
    <source>
        <dbReference type="ARBA" id="ARBA00004245"/>
    </source>
</evidence>
<feature type="non-terminal residue" evidence="7">
    <location>
        <position position="1"/>
    </location>
</feature>
<proteinExistence type="predicted"/>
<evidence type="ECO:0000256" key="1">
    <source>
        <dbReference type="ARBA" id="ARBA00004138"/>
    </source>
</evidence>
<evidence type="ECO:0000256" key="4">
    <source>
        <dbReference type="ARBA" id="ARBA00023212"/>
    </source>
</evidence>
<dbReference type="GO" id="GO:0005516">
    <property type="term" value="F:calmodulin binding"/>
    <property type="evidence" value="ECO:0007669"/>
    <property type="project" value="TreeGrafter"/>
</dbReference>
<evidence type="ECO:0000313" key="8">
    <source>
        <dbReference type="Proteomes" id="UP000078542"/>
    </source>
</evidence>
<dbReference type="PANTHER" id="PTHR21490:SF0">
    <property type="entry name" value="ENKURIN"/>
    <property type="match status" value="1"/>
</dbReference>
<dbReference type="Proteomes" id="UP000078542">
    <property type="component" value="Unassembled WGS sequence"/>
</dbReference>
<sequence length="175" mass="20516">RNAKANKMADSLEKLFVTPEKNFIKQNILRAKRSYPAEPKQRSVDTRYGNTYDLKRSGLLPIYNYGKIPKCIAKVHTRVETETAESLNGDKTSSRISVCQYIEKEERKVLLDGMKQRWDEAMQRFRRLPFLADTLPKAQKKARMERELQQLEKDIAVIEQHPHIYVYDDTINTLN</sequence>
<reference evidence="7 8" key="1">
    <citation type="submission" date="2016-03" db="EMBL/GenBank/DDBJ databases">
        <title>Cyphomyrmex costatus WGS genome.</title>
        <authorList>
            <person name="Nygaard S."/>
            <person name="Hu H."/>
            <person name="Boomsma J."/>
            <person name="Zhang G."/>
        </authorList>
    </citation>
    <scope>NUCLEOTIDE SEQUENCE [LARGE SCALE GENOMIC DNA]</scope>
    <source>
        <strain evidence="7">MS0001</strain>
        <tissue evidence="7">Whole body</tissue>
    </source>
</reference>
<dbReference type="InterPro" id="IPR027012">
    <property type="entry name" value="Enkurin_dom"/>
</dbReference>
<evidence type="ECO:0000256" key="3">
    <source>
        <dbReference type="ARBA" id="ARBA00022490"/>
    </source>
</evidence>